<dbReference type="OrthoDB" id="7551951at2759"/>
<dbReference type="InterPro" id="IPR052709">
    <property type="entry name" value="Transposase-MT_Hybrid"/>
</dbReference>
<dbReference type="PANTHER" id="PTHR46060:SF2">
    <property type="entry name" value="HISTONE-LYSINE N-METHYLTRANSFERASE SETMAR"/>
    <property type="match status" value="1"/>
</dbReference>
<dbReference type="GO" id="GO:0044774">
    <property type="term" value="P:mitotic DNA integrity checkpoint signaling"/>
    <property type="evidence" value="ECO:0007669"/>
    <property type="project" value="TreeGrafter"/>
</dbReference>
<dbReference type="GO" id="GO:0000729">
    <property type="term" value="P:DNA double-strand break processing"/>
    <property type="evidence" value="ECO:0007669"/>
    <property type="project" value="TreeGrafter"/>
</dbReference>
<dbReference type="GO" id="GO:0005634">
    <property type="term" value="C:nucleus"/>
    <property type="evidence" value="ECO:0007669"/>
    <property type="project" value="TreeGrafter"/>
</dbReference>
<keyword evidence="1" id="KW-0808">Transferase</keyword>
<accession>A0A4C1VL97</accession>
<dbReference type="GO" id="GO:0015074">
    <property type="term" value="P:DNA integration"/>
    <property type="evidence" value="ECO:0007669"/>
    <property type="project" value="TreeGrafter"/>
</dbReference>
<dbReference type="GO" id="GO:0035861">
    <property type="term" value="C:site of double-strand break"/>
    <property type="evidence" value="ECO:0007669"/>
    <property type="project" value="TreeGrafter"/>
</dbReference>
<protein>
    <submittedName>
        <fullName evidence="1">Histone-lysine N-methyltransferase SETMAR</fullName>
    </submittedName>
</protein>
<dbReference type="GO" id="GO:0046975">
    <property type="term" value="F:histone H3K36 methyltransferase activity"/>
    <property type="evidence" value="ECO:0007669"/>
    <property type="project" value="TreeGrafter"/>
</dbReference>
<proteinExistence type="predicted"/>
<dbReference type="PANTHER" id="PTHR46060">
    <property type="entry name" value="MARINER MOS1 TRANSPOSASE-LIKE PROTEIN"/>
    <property type="match status" value="1"/>
</dbReference>
<dbReference type="GO" id="GO:0000014">
    <property type="term" value="F:single-stranded DNA endodeoxyribonuclease activity"/>
    <property type="evidence" value="ECO:0007669"/>
    <property type="project" value="TreeGrafter"/>
</dbReference>
<evidence type="ECO:0000313" key="2">
    <source>
        <dbReference type="Proteomes" id="UP000299102"/>
    </source>
</evidence>
<keyword evidence="1" id="KW-0489">Methyltransferase</keyword>
<sequence>MKDAAGSNPRSYSRRLLESLGPSKDIINRHLKSLGKICRSCRIVPHELNAIRAKRRRSAHVAPWLPKDERFIKRIVTCDEKWIYVNNPNAENQ</sequence>
<dbReference type="GO" id="GO:0031297">
    <property type="term" value="P:replication fork processing"/>
    <property type="evidence" value="ECO:0007669"/>
    <property type="project" value="TreeGrafter"/>
</dbReference>
<dbReference type="GO" id="GO:0006303">
    <property type="term" value="P:double-strand break repair via nonhomologous end joining"/>
    <property type="evidence" value="ECO:0007669"/>
    <property type="project" value="TreeGrafter"/>
</dbReference>
<name>A0A4C1VL97_EUMVA</name>
<evidence type="ECO:0000313" key="1">
    <source>
        <dbReference type="EMBL" id="GBP39858.1"/>
    </source>
</evidence>
<organism evidence="1 2">
    <name type="scientific">Eumeta variegata</name>
    <name type="common">Bagworm moth</name>
    <name type="synonym">Eumeta japonica</name>
    <dbReference type="NCBI Taxonomy" id="151549"/>
    <lineage>
        <taxon>Eukaryota</taxon>
        <taxon>Metazoa</taxon>
        <taxon>Ecdysozoa</taxon>
        <taxon>Arthropoda</taxon>
        <taxon>Hexapoda</taxon>
        <taxon>Insecta</taxon>
        <taxon>Pterygota</taxon>
        <taxon>Neoptera</taxon>
        <taxon>Endopterygota</taxon>
        <taxon>Lepidoptera</taxon>
        <taxon>Glossata</taxon>
        <taxon>Ditrysia</taxon>
        <taxon>Tineoidea</taxon>
        <taxon>Psychidae</taxon>
        <taxon>Oiketicinae</taxon>
        <taxon>Eumeta</taxon>
    </lineage>
</organism>
<dbReference type="GO" id="GO:0003690">
    <property type="term" value="F:double-stranded DNA binding"/>
    <property type="evidence" value="ECO:0007669"/>
    <property type="project" value="TreeGrafter"/>
</dbReference>
<dbReference type="GO" id="GO:0003697">
    <property type="term" value="F:single-stranded DNA binding"/>
    <property type="evidence" value="ECO:0007669"/>
    <property type="project" value="TreeGrafter"/>
</dbReference>
<dbReference type="AlphaFoldDB" id="A0A4C1VL97"/>
<dbReference type="GO" id="GO:0044547">
    <property type="term" value="F:DNA topoisomerase binding"/>
    <property type="evidence" value="ECO:0007669"/>
    <property type="project" value="TreeGrafter"/>
</dbReference>
<dbReference type="GO" id="GO:0042800">
    <property type="term" value="F:histone H3K4 methyltransferase activity"/>
    <property type="evidence" value="ECO:0007669"/>
    <property type="project" value="TreeGrafter"/>
</dbReference>
<gene>
    <name evidence="1" type="primary">SETMAR</name>
    <name evidence="1" type="ORF">EVAR_29088_1</name>
</gene>
<dbReference type="GO" id="GO:0000793">
    <property type="term" value="C:condensed chromosome"/>
    <property type="evidence" value="ECO:0007669"/>
    <property type="project" value="TreeGrafter"/>
</dbReference>
<dbReference type="EMBL" id="BGZK01000372">
    <property type="protein sequence ID" value="GBP39858.1"/>
    <property type="molecule type" value="Genomic_DNA"/>
</dbReference>
<keyword evidence="2" id="KW-1185">Reference proteome</keyword>
<comment type="caution">
    <text evidence="1">The sequence shown here is derived from an EMBL/GenBank/DDBJ whole genome shotgun (WGS) entry which is preliminary data.</text>
</comment>
<dbReference type="GO" id="GO:0032259">
    <property type="term" value="P:methylation"/>
    <property type="evidence" value="ECO:0007669"/>
    <property type="project" value="UniProtKB-KW"/>
</dbReference>
<dbReference type="Proteomes" id="UP000299102">
    <property type="component" value="Unassembled WGS sequence"/>
</dbReference>
<reference evidence="1 2" key="1">
    <citation type="journal article" date="2019" name="Commun. Biol.">
        <title>The bagworm genome reveals a unique fibroin gene that provides high tensile strength.</title>
        <authorList>
            <person name="Kono N."/>
            <person name="Nakamura H."/>
            <person name="Ohtoshi R."/>
            <person name="Tomita M."/>
            <person name="Numata K."/>
            <person name="Arakawa K."/>
        </authorList>
    </citation>
    <scope>NUCLEOTIDE SEQUENCE [LARGE SCALE GENOMIC DNA]</scope>
</reference>